<reference evidence="5" key="1">
    <citation type="submission" date="2022-01" db="EMBL/GenBank/DDBJ databases">
        <authorList>
            <person name="King R."/>
        </authorList>
    </citation>
    <scope>NUCLEOTIDE SEQUENCE</scope>
</reference>
<dbReference type="GO" id="GO:0016616">
    <property type="term" value="F:oxidoreductase activity, acting on the CH-OH group of donors, NAD or NADP as acceptor"/>
    <property type="evidence" value="ECO:0007669"/>
    <property type="project" value="TreeGrafter"/>
</dbReference>
<keyword evidence="4" id="KW-1133">Transmembrane helix</keyword>
<name>A0A9P0H3S6_NEZVI</name>
<evidence type="ECO:0000256" key="2">
    <source>
        <dbReference type="ARBA" id="ARBA00023002"/>
    </source>
</evidence>
<dbReference type="PROSITE" id="PS00061">
    <property type="entry name" value="ADH_SHORT"/>
    <property type="match status" value="1"/>
</dbReference>
<gene>
    <name evidence="5" type="ORF">NEZAVI_LOCUS3085</name>
</gene>
<keyword evidence="6" id="KW-1185">Reference proteome</keyword>
<dbReference type="SUPFAM" id="SSF51735">
    <property type="entry name" value="NAD(P)-binding Rossmann-fold domains"/>
    <property type="match status" value="1"/>
</dbReference>
<dbReference type="PANTHER" id="PTHR24322">
    <property type="entry name" value="PKSB"/>
    <property type="match status" value="1"/>
</dbReference>
<comment type="similarity">
    <text evidence="1 3">Belongs to the short-chain dehydrogenases/reductases (SDR) family.</text>
</comment>
<accession>A0A9P0H3S6</accession>
<evidence type="ECO:0000313" key="6">
    <source>
        <dbReference type="Proteomes" id="UP001152798"/>
    </source>
</evidence>
<organism evidence="5 6">
    <name type="scientific">Nezara viridula</name>
    <name type="common">Southern green stink bug</name>
    <name type="synonym">Cimex viridulus</name>
    <dbReference type="NCBI Taxonomy" id="85310"/>
    <lineage>
        <taxon>Eukaryota</taxon>
        <taxon>Metazoa</taxon>
        <taxon>Ecdysozoa</taxon>
        <taxon>Arthropoda</taxon>
        <taxon>Hexapoda</taxon>
        <taxon>Insecta</taxon>
        <taxon>Pterygota</taxon>
        <taxon>Neoptera</taxon>
        <taxon>Paraneoptera</taxon>
        <taxon>Hemiptera</taxon>
        <taxon>Heteroptera</taxon>
        <taxon>Panheteroptera</taxon>
        <taxon>Pentatomomorpha</taxon>
        <taxon>Pentatomoidea</taxon>
        <taxon>Pentatomidae</taxon>
        <taxon>Pentatominae</taxon>
        <taxon>Nezara</taxon>
    </lineage>
</organism>
<dbReference type="Pfam" id="PF00106">
    <property type="entry name" value="adh_short"/>
    <property type="match status" value="1"/>
</dbReference>
<keyword evidence="4" id="KW-0472">Membrane</keyword>
<dbReference type="InterPro" id="IPR020904">
    <property type="entry name" value="Sc_DH/Rdtase_CS"/>
</dbReference>
<evidence type="ECO:0000313" key="5">
    <source>
        <dbReference type="EMBL" id="CAH1392222.1"/>
    </source>
</evidence>
<dbReference type="GO" id="GO:0005811">
    <property type="term" value="C:lipid droplet"/>
    <property type="evidence" value="ECO:0007669"/>
    <property type="project" value="TreeGrafter"/>
</dbReference>
<dbReference type="PRINTS" id="PR00081">
    <property type="entry name" value="GDHRDH"/>
</dbReference>
<keyword evidence="4" id="KW-0812">Transmembrane</keyword>
<dbReference type="OrthoDB" id="6251714at2759"/>
<dbReference type="Proteomes" id="UP001152798">
    <property type="component" value="Chromosome 1"/>
</dbReference>
<dbReference type="InterPro" id="IPR002347">
    <property type="entry name" value="SDR_fam"/>
</dbReference>
<evidence type="ECO:0000256" key="3">
    <source>
        <dbReference type="RuleBase" id="RU000363"/>
    </source>
</evidence>
<dbReference type="EMBL" id="OV725077">
    <property type="protein sequence ID" value="CAH1392222.1"/>
    <property type="molecule type" value="Genomic_DNA"/>
</dbReference>
<evidence type="ECO:0000256" key="4">
    <source>
        <dbReference type="SAM" id="Phobius"/>
    </source>
</evidence>
<dbReference type="PRINTS" id="PR00080">
    <property type="entry name" value="SDRFAMILY"/>
</dbReference>
<keyword evidence="2" id="KW-0560">Oxidoreductase</keyword>
<dbReference type="AlphaFoldDB" id="A0A9P0H3S6"/>
<dbReference type="InterPro" id="IPR036291">
    <property type="entry name" value="NAD(P)-bd_dom_sf"/>
</dbReference>
<sequence length="358" mass="40374">MVDGQKQQFMVKGWENGPSSKRDLKGPGKIKEDPILYRAFYMVYIFFFLVWELAAAFGSFLCRLILRPEPKSLRGRVCLVTGSGRGLGREFCLALAREGAVIACADINEANNKTTAEMVKELGAKVVPYTVNIAVKKDVENLVSRIEKDLGPIFLLINNAAIVVNTYGFQEDFLRATFNTNVFGPTWLMNAVLPTMKLRNEGHIVNIASVATMMVLPPMMVYGATKSAMTYLSNCLRAELLMENHDNIVITTVHPIFMNSSEDYLSYVSAKVTMCIEMEEVVRATMNAIHYNYDEVPVPSYIKYPLLLITEMMPSRTGAKLLQLIINHIIIPNADQFKQLPWYDLVKECSLMETQKEK</sequence>
<proteinExistence type="inferred from homology"/>
<feature type="transmembrane region" description="Helical" evidence="4">
    <location>
        <begin position="41"/>
        <end position="66"/>
    </location>
</feature>
<dbReference type="PANTHER" id="PTHR24322:SF736">
    <property type="entry name" value="RETINOL DEHYDROGENASE 10"/>
    <property type="match status" value="1"/>
</dbReference>
<dbReference type="Gene3D" id="3.40.50.720">
    <property type="entry name" value="NAD(P)-binding Rossmann-like Domain"/>
    <property type="match status" value="1"/>
</dbReference>
<evidence type="ECO:0000256" key="1">
    <source>
        <dbReference type="ARBA" id="ARBA00006484"/>
    </source>
</evidence>
<protein>
    <submittedName>
        <fullName evidence="5">Uncharacterized protein</fullName>
    </submittedName>
</protein>